<organism evidence="1 2">
    <name type="scientific">Hypoxylon rubiginosum</name>
    <dbReference type="NCBI Taxonomy" id="110542"/>
    <lineage>
        <taxon>Eukaryota</taxon>
        <taxon>Fungi</taxon>
        <taxon>Dikarya</taxon>
        <taxon>Ascomycota</taxon>
        <taxon>Pezizomycotina</taxon>
        <taxon>Sordariomycetes</taxon>
        <taxon>Xylariomycetidae</taxon>
        <taxon>Xylariales</taxon>
        <taxon>Hypoxylaceae</taxon>
        <taxon>Hypoxylon</taxon>
    </lineage>
</organism>
<evidence type="ECO:0000313" key="2">
    <source>
        <dbReference type="Proteomes" id="UP001497680"/>
    </source>
</evidence>
<gene>
    <name evidence="1" type="ORF">F4821DRAFT_231948</name>
</gene>
<name>A0ACC0D8W7_9PEZI</name>
<accession>A0ACC0D8W7</accession>
<reference evidence="1 2" key="1">
    <citation type="journal article" date="2022" name="New Phytol.">
        <title>Ecological generalism drives hyperdiversity of secondary metabolite gene clusters in xylarialean endophytes.</title>
        <authorList>
            <person name="Franco M.E.E."/>
            <person name="Wisecaver J.H."/>
            <person name="Arnold A.E."/>
            <person name="Ju Y.M."/>
            <person name="Slot J.C."/>
            <person name="Ahrendt S."/>
            <person name="Moore L.P."/>
            <person name="Eastman K.E."/>
            <person name="Scott K."/>
            <person name="Konkel Z."/>
            <person name="Mondo S.J."/>
            <person name="Kuo A."/>
            <person name="Hayes R.D."/>
            <person name="Haridas S."/>
            <person name="Andreopoulos B."/>
            <person name="Riley R."/>
            <person name="LaButti K."/>
            <person name="Pangilinan J."/>
            <person name="Lipzen A."/>
            <person name="Amirebrahimi M."/>
            <person name="Yan J."/>
            <person name="Adam C."/>
            <person name="Keymanesh K."/>
            <person name="Ng V."/>
            <person name="Louie K."/>
            <person name="Northen T."/>
            <person name="Drula E."/>
            <person name="Henrissat B."/>
            <person name="Hsieh H.M."/>
            <person name="Youens-Clark K."/>
            <person name="Lutzoni F."/>
            <person name="Miadlikowska J."/>
            <person name="Eastwood D.C."/>
            <person name="Hamelin R.C."/>
            <person name="Grigoriev I.V."/>
            <person name="U'Ren J.M."/>
        </authorList>
    </citation>
    <scope>NUCLEOTIDE SEQUENCE [LARGE SCALE GENOMIC DNA]</scope>
    <source>
        <strain evidence="1 2">ER1909</strain>
    </source>
</reference>
<proteinExistence type="predicted"/>
<protein>
    <submittedName>
        <fullName evidence="1">Uncharacterized protein</fullName>
    </submittedName>
</protein>
<comment type="caution">
    <text evidence="1">The sequence shown here is derived from an EMBL/GenBank/DDBJ whole genome shotgun (WGS) entry which is preliminary data.</text>
</comment>
<sequence length="73" mass="8606">MLKKDDGFLDALFPDGGWITRDWLIDAYPDVRSELDPKYLARGDQMLREWTREKQREERTGREADLAAYLGED</sequence>
<keyword evidence="2" id="KW-1185">Reference proteome</keyword>
<dbReference type="EMBL" id="MU394297">
    <property type="protein sequence ID" value="KAI6089054.1"/>
    <property type="molecule type" value="Genomic_DNA"/>
</dbReference>
<evidence type="ECO:0000313" key="1">
    <source>
        <dbReference type="EMBL" id="KAI6089054.1"/>
    </source>
</evidence>
<dbReference type="Proteomes" id="UP001497680">
    <property type="component" value="Unassembled WGS sequence"/>
</dbReference>